<comment type="subcellular location">
    <subcellularLocation>
        <location evidence="1 2 3">Nucleus</location>
    </subcellularLocation>
</comment>
<dbReference type="GO" id="GO:0006357">
    <property type="term" value="P:regulation of transcription by RNA polymerase II"/>
    <property type="evidence" value="ECO:0007669"/>
    <property type="project" value="TreeGrafter"/>
</dbReference>
<keyword evidence="2 3" id="KW-0371">Homeobox</keyword>
<feature type="DNA-binding region" description="Homeobox" evidence="2">
    <location>
        <begin position="85"/>
        <end position="144"/>
    </location>
</feature>
<evidence type="ECO:0000313" key="5">
    <source>
        <dbReference type="EMBL" id="KAK1123098.1"/>
    </source>
</evidence>
<organism evidence="5 6">
    <name type="scientific">Melipona bicolor</name>
    <dbReference type="NCBI Taxonomy" id="60889"/>
    <lineage>
        <taxon>Eukaryota</taxon>
        <taxon>Metazoa</taxon>
        <taxon>Ecdysozoa</taxon>
        <taxon>Arthropoda</taxon>
        <taxon>Hexapoda</taxon>
        <taxon>Insecta</taxon>
        <taxon>Pterygota</taxon>
        <taxon>Neoptera</taxon>
        <taxon>Endopterygota</taxon>
        <taxon>Hymenoptera</taxon>
        <taxon>Apocrita</taxon>
        <taxon>Aculeata</taxon>
        <taxon>Apoidea</taxon>
        <taxon>Anthophila</taxon>
        <taxon>Apidae</taxon>
        <taxon>Melipona</taxon>
    </lineage>
</organism>
<evidence type="ECO:0000256" key="2">
    <source>
        <dbReference type="PROSITE-ProRule" id="PRU00108"/>
    </source>
</evidence>
<dbReference type="PANTHER" id="PTHR46892:SF3">
    <property type="entry name" value="VISUAL SYSTEM HOMEOBOX 2"/>
    <property type="match status" value="1"/>
</dbReference>
<dbReference type="Pfam" id="PF00046">
    <property type="entry name" value="Homeodomain"/>
    <property type="match status" value="1"/>
</dbReference>
<comment type="caution">
    <text evidence="5">The sequence shown here is derived from an EMBL/GenBank/DDBJ whole genome shotgun (WGS) entry which is preliminary data.</text>
</comment>
<dbReference type="CDD" id="cd00086">
    <property type="entry name" value="homeodomain"/>
    <property type="match status" value="1"/>
</dbReference>
<feature type="domain" description="Homeobox" evidence="4">
    <location>
        <begin position="83"/>
        <end position="143"/>
    </location>
</feature>
<dbReference type="PROSITE" id="PS50071">
    <property type="entry name" value="HOMEOBOX_2"/>
    <property type="match status" value="1"/>
</dbReference>
<dbReference type="Gene3D" id="1.10.10.60">
    <property type="entry name" value="Homeodomain-like"/>
    <property type="match status" value="1"/>
</dbReference>
<dbReference type="Proteomes" id="UP001177670">
    <property type="component" value="Unassembled WGS sequence"/>
</dbReference>
<dbReference type="AlphaFoldDB" id="A0AA40FPU6"/>
<dbReference type="InterPro" id="IPR009057">
    <property type="entry name" value="Homeodomain-like_sf"/>
</dbReference>
<dbReference type="PANTHER" id="PTHR46892">
    <property type="entry name" value="VISUAL SYSTEM HOMEOBOX 2"/>
    <property type="match status" value="1"/>
</dbReference>
<dbReference type="InterPro" id="IPR052294">
    <property type="entry name" value="VSX_homeobox_regulators"/>
</dbReference>
<protein>
    <recommendedName>
        <fullName evidence="4">Homeobox domain-containing protein</fullName>
    </recommendedName>
</protein>
<evidence type="ECO:0000256" key="3">
    <source>
        <dbReference type="RuleBase" id="RU000682"/>
    </source>
</evidence>
<dbReference type="GO" id="GO:1990837">
    <property type="term" value="F:sequence-specific double-stranded DNA binding"/>
    <property type="evidence" value="ECO:0007669"/>
    <property type="project" value="TreeGrafter"/>
</dbReference>
<keyword evidence="2 3" id="KW-0238">DNA-binding</keyword>
<dbReference type="SMART" id="SM00389">
    <property type="entry name" value="HOX"/>
    <property type="match status" value="1"/>
</dbReference>
<evidence type="ECO:0000313" key="6">
    <source>
        <dbReference type="Proteomes" id="UP001177670"/>
    </source>
</evidence>
<evidence type="ECO:0000259" key="4">
    <source>
        <dbReference type="PROSITE" id="PS50071"/>
    </source>
</evidence>
<sequence>MGGLDLLANREEDTATNYARLFNPRSVNHNIISFEMLVYTPGCACILLKFNKFNDLVTGVGHNIESGKDFTVDGLSGFSKKKKKKRRHRTIFTSQQLEELEAAFKEAHYPDVYAREMLSLRTDLPEDRIQVSENQKTYEIRPSDPRIGRFRYHHFLVIFATQGTPEQFTNHQRNEPRLILCPITNDASFDAVVISRGIIDNMHSAAKEQSRMKVARGAVAAGCRGWRMASPKGATIKGRIFPG</sequence>
<dbReference type="EMBL" id="JAHYIQ010000021">
    <property type="protein sequence ID" value="KAK1123098.1"/>
    <property type="molecule type" value="Genomic_DNA"/>
</dbReference>
<evidence type="ECO:0000256" key="1">
    <source>
        <dbReference type="ARBA" id="ARBA00004123"/>
    </source>
</evidence>
<accession>A0AA40FPU6</accession>
<name>A0AA40FPU6_9HYME</name>
<gene>
    <name evidence="5" type="ORF">K0M31_008731</name>
</gene>
<dbReference type="SUPFAM" id="SSF46689">
    <property type="entry name" value="Homeodomain-like"/>
    <property type="match status" value="1"/>
</dbReference>
<keyword evidence="6" id="KW-1185">Reference proteome</keyword>
<dbReference type="InterPro" id="IPR001356">
    <property type="entry name" value="HD"/>
</dbReference>
<keyword evidence="2 3" id="KW-0539">Nucleus</keyword>
<dbReference type="GO" id="GO:0005634">
    <property type="term" value="C:nucleus"/>
    <property type="evidence" value="ECO:0007669"/>
    <property type="project" value="UniProtKB-SubCell"/>
</dbReference>
<reference evidence="5" key="1">
    <citation type="submission" date="2021-10" db="EMBL/GenBank/DDBJ databases">
        <title>Melipona bicolor Genome sequencing and assembly.</title>
        <authorList>
            <person name="Araujo N.S."/>
            <person name="Arias M.C."/>
        </authorList>
    </citation>
    <scope>NUCLEOTIDE SEQUENCE</scope>
    <source>
        <strain evidence="5">USP_2M_L1-L4_2017</strain>
        <tissue evidence="5">Whole body</tissue>
    </source>
</reference>
<proteinExistence type="predicted"/>